<dbReference type="SMART" id="SM00710">
    <property type="entry name" value="PbH1"/>
    <property type="match status" value="3"/>
</dbReference>
<dbReference type="KEGG" id="cpoi:OE229_17690"/>
<gene>
    <name evidence="5" type="ORF">OE229_17690</name>
</gene>
<dbReference type="PANTHER" id="PTHR31339">
    <property type="entry name" value="PECTIN LYASE-RELATED"/>
    <property type="match status" value="1"/>
</dbReference>
<dbReference type="Gene3D" id="2.160.20.10">
    <property type="entry name" value="Single-stranded right-handed beta-helix, Pectin lyase-like"/>
    <property type="match status" value="1"/>
</dbReference>
<dbReference type="Proteomes" id="UP001062223">
    <property type="component" value="Plasmid unnamed"/>
</dbReference>
<name>A0A9Q9T4J8_9MICO</name>
<dbReference type="InterPro" id="IPR012334">
    <property type="entry name" value="Pectin_lyas_fold"/>
</dbReference>
<dbReference type="InterPro" id="IPR006626">
    <property type="entry name" value="PbH1"/>
</dbReference>
<dbReference type="SUPFAM" id="SSF51126">
    <property type="entry name" value="Pectin lyase-like"/>
    <property type="match status" value="1"/>
</dbReference>
<dbReference type="RefSeq" id="WP_250891852.1">
    <property type="nucleotide sequence ID" value="NZ_CP104936.1"/>
</dbReference>
<proteinExistence type="inferred from homology"/>
<dbReference type="GO" id="GO:0005975">
    <property type="term" value="P:carbohydrate metabolic process"/>
    <property type="evidence" value="ECO:0007669"/>
    <property type="project" value="InterPro"/>
</dbReference>
<evidence type="ECO:0000256" key="2">
    <source>
        <dbReference type="ARBA" id="ARBA00022801"/>
    </source>
</evidence>
<dbReference type="InterPro" id="IPR011050">
    <property type="entry name" value="Pectin_lyase_fold/virulence"/>
</dbReference>
<sequence>MHDRQANAETESVPPDTHRIQQALDECAKSGGNQVVIQLSPSGESRDFLSGPLQLHAGEILLLAPEVTLFASRNPADFQAPGGVACGTISSKENGCVPFISLANHSGIESTENRNGARGAIDGRGDQEMIGRGLSWWQLAQAAKDRGYQNVPRLLQAQKVNDVTLYSLDLINSPGSHVSFKDGTGFTAWGVHIKTPVTARNTDGIDPAGASDVTVIHSSIMDGDDGIAIKAGSQPSAHITIKDNIVDGSHGISIGSETTAGVSDVLVVDNTINGMDSTGKMGGTAAGIRIKSSAAVGGVVRQITYKNTCVLNTKIPLSFDTHYSSGGGHAIPWYEDIVVDGFQSSSTLRNGYVELNGWDNQHALGVKFSGTAIDTTNLKASNAKIVDAGVRFGGRPLGPLGPTVHISREPARGNVPDCAAG</sequence>
<evidence type="ECO:0000313" key="5">
    <source>
        <dbReference type="EMBL" id="UYC82779.1"/>
    </source>
</evidence>
<accession>A0A9Q9T4J8</accession>
<dbReference type="GO" id="GO:0004650">
    <property type="term" value="F:polygalacturonase activity"/>
    <property type="evidence" value="ECO:0007669"/>
    <property type="project" value="InterPro"/>
</dbReference>
<keyword evidence="2 4" id="KW-0378">Hydrolase</keyword>
<organism evidence="5 6">
    <name type="scientific">Curtobacterium poinsettiae</name>
    <dbReference type="NCBI Taxonomy" id="159612"/>
    <lineage>
        <taxon>Bacteria</taxon>
        <taxon>Bacillati</taxon>
        <taxon>Actinomycetota</taxon>
        <taxon>Actinomycetes</taxon>
        <taxon>Micrococcales</taxon>
        <taxon>Microbacteriaceae</taxon>
        <taxon>Curtobacterium</taxon>
    </lineage>
</organism>
<reference evidence="5" key="1">
    <citation type="submission" date="2022-09" db="EMBL/GenBank/DDBJ databases">
        <title>Taxonomy of Curtobacterium flaccumfaciens.</title>
        <authorList>
            <person name="Osdaghi E."/>
            <person name="Taghavi S.M."/>
            <person name="Hamidizade M."/>
            <person name="Abachi H."/>
            <person name="Fazliarab A."/>
            <person name="Baeyen S."/>
            <person name="Portier P."/>
            <person name="Van Vaerenbergh J."/>
            <person name="Jacques M.-A."/>
        </authorList>
    </citation>
    <scope>NUCLEOTIDE SEQUENCE</scope>
    <source>
        <strain evidence="5">AGQB46</strain>
        <plasmid evidence="5">unnamed</plasmid>
    </source>
</reference>
<dbReference type="AlphaFoldDB" id="A0A9Q9T4J8"/>
<dbReference type="PROSITE" id="PS00502">
    <property type="entry name" value="POLYGALACTURONASE"/>
    <property type="match status" value="1"/>
</dbReference>
<protein>
    <submittedName>
        <fullName evidence="5">Glycoside hydrolase family 28 protein</fullName>
    </submittedName>
</protein>
<evidence type="ECO:0000313" key="6">
    <source>
        <dbReference type="Proteomes" id="UP001062223"/>
    </source>
</evidence>
<dbReference type="EMBL" id="CP106880">
    <property type="protein sequence ID" value="UYC82779.1"/>
    <property type="molecule type" value="Genomic_DNA"/>
</dbReference>
<evidence type="ECO:0000256" key="1">
    <source>
        <dbReference type="ARBA" id="ARBA00008834"/>
    </source>
</evidence>
<dbReference type="GeneID" id="99625347"/>
<keyword evidence="3 4" id="KW-0326">Glycosidase</keyword>
<keyword evidence="5" id="KW-0614">Plasmid</keyword>
<evidence type="ECO:0000256" key="4">
    <source>
        <dbReference type="RuleBase" id="RU361169"/>
    </source>
</evidence>
<geneLocation type="plasmid" evidence="5 6">
    <name>unnamed</name>
</geneLocation>
<dbReference type="PANTHER" id="PTHR31339:SF9">
    <property type="entry name" value="PLASMIN AND FIBRONECTIN-BINDING PROTEIN A"/>
    <property type="match status" value="1"/>
</dbReference>
<comment type="similarity">
    <text evidence="1 4">Belongs to the glycosyl hydrolase 28 family.</text>
</comment>
<evidence type="ECO:0000256" key="3">
    <source>
        <dbReference type="ARBA" id="ARBA00023295"/>
    </source>
</evidence>
<dbReference type="InterPro" id="IPR051801">
    <property type="entry name" value="GH28_Enzymes"/>
</dbReference>
<dbReference type="InterPro" id="IPR000743">
    <property type="entry name" value="Glyco_hydro_28"/>
</dbReference>
<dbReference type="Pfam" id="PF00295">
    <property type="entry name" value="Glyco_hydro_28"/>
    <property type="match status" value="1"/>
</dbReference>